<keyword evidence="2" id="KW-1003">Cell membrane</keyword>
<protein>
    <submittedName>
        <fullName evidence="7">Phosphate:Na+ symporter</fullName>
    </submittedName>
</protein>
<keyword evidence="5 6" id="KW-0472">Membrane</keyword>
<evidence type="ECO:0000256" key="3">
    <source>
        <dbReference type="ARBA" id="ARBA00022692"/>
    </source>
</evidence>
<evidence type="ECO:0000256" key="6">
    <source>
        <dbReference type="SAM" id="Phobius"/>
    </source>
</evidence>
<dbReference type="Pfam" id="PF02690">
    <property type="entry name" value="Na_Pi_cotrans"/>
    <property type="match status" value="2"/>
</dbReference>
<dbReference type="AlphaFoldDB" id="A0A1M5AD65"/>
<dbReference type="GO" id="GO:0005436">
    <property type="term" value="F:sodium:phosphate symporter activity"/>
    <property type="evidence" value="ECO:0007669"/>
    <property type="project" value="InterPro"/>
</dbReference>
<comment type="subcellular location">
    <subcellularLocation>
        <location evidence="1">Cell membrane</location>
        <topology evidence="1">Multi-pass membrane protein</topology>
    </subcellularLocation>
</comment>
<keyword evidence="8" id="KW-1185">Reference proteome</keyword>
<proteinExistence type="predicted"/>
<evidence type="ECO:0000256" key="4">
    <source>
        <dbReference type="ARBA" id="ARBA00022989"/>
    </source>
</evidence>
<name>A0A1M5AD65_9BURK</name>
<evidence type="ECO:0000256" key="2">
    <source>
        <dbReference type="ARBA" id="ARBA00022475"/>
    </source>
</evidence>
<keyword evidence="4 6" id="KW-1133">Transmembrane helix</keyword>
<feature type="transmembrane region" description="Helical" evidence="6">
    <location>
        <begin position="244"/>
        <end position="270"/>
    </location>
</feature>
<dbReference type="PANTHER" id="PTHR10010">
    <property type="entry name" value="SOLUTE CARRIER FAMILY 34 SODIUM PHOSPHATE , MEMBER 2-RELATED"/>
    <property type="match status" value="1"/>
</dbReference>
<organism evidence="7 8">
    <name type="scientific">Lampropedia hyalina DSM 16112</name>
    <dbReference type="NCBI Taxonomy" id="1122156"/>
    <lineage>
        <taxon>Bacteria</taxon>
        <taxon>Pseudomonadati</taxon>
        <taxon>Pseudomonadota</taxon>
        <taxon>Betaproteobacteria</taxon>
        <taxon>Burkholderiales</taxon>
        <taxon>Comamonadaceae</taxon>
        <taxon>Lampropedia</taxon>
    </lineage>
</organism>
<dbReference type="GO" id="GO:0044341">
    <property type="term" value="P:sodium-dependent phosphate transport"/>
    <property type="evidence" value="ECO:0007669"/>
    <property type="project" value="InterPro"/>
</dbReference>
<dbReference type="PANTHER" id="PTHR10010:SF46">
    <property type="entry name" value="SODIUM-DEPENDENT PHOSPHATE TRANSPORT PROTEIN 2B"/>
    <property type="match status" value="1"/>
</dbReference>
<feature type="transmembrane region" description="Helical" evidence="6">
    <location>
        <begin position="282"/>
        <end position="302"/>
    </location>
</feature>
<dbReference type="STRING" id="1122156.SAMN02745117_01649"/>
<dbReference type="Proteomes" id="UP000184327">
    <property type="component" value="Unassembled WGS sequence"/>
</dbReference>
<dbReference type="GO" id="GO:0005886">
    <property type="term" value="C:plasma membrane"/>
    <property type="evidence" value="ECO:0007669"/>
    <property type="project" value="UniProtKB-SubCell"/>
</dbReference>
<dbReference type="OrthoDB" id="9763003at2"/>
<dbReference type="RefSeq" id="WP_073356219.1">
    <property type="nucleotide sequence ID" value="NZ_FQUZ01000017.1"/>
</dbReference>
<evidence type="ECO:0000313" key="7">
    <source>
        <dbReference type="EMBL" id="SHF28240.1"/>
    </source>
</evidence>
<feature type="transmembrane region" description="Helical" evidence="6">
    <location>
        <begin position="177"/>
        <end position="204"/>
    </location>
</feature>
<evidence type="ECO:0000313" key="8">
    <source>
        <dbReference type="Proteomes" id="UP000184327"/>
    </source>
</evidence>
<gene>
    <name evidence="7" type="ORF">SAMN02745117_01649</name>
</gene>
<evidence type="ECO:0000256" key="5">
    <source>
        <dbReference type="ARBA" id="ARBA00023136"/>
    </source>
</evidence>
<dbReference type="InterPro" id="IPR003841">
    <property type="entry name" value="Na/Pi_transpt"/>
</dbReference>
<feature type="transmembrane region" description="Helical" evidence="6">
    <location>
        <begin position="132"/>
        <end position="157"/>
    </location>
</feature>
<dbReference type="EMBL" id="FQUZ01000017">
    <property type="protein sequence ID" value="SHF28240.1"/>
    <property type="molecule type" value="Genomic_DNA"/>
</dbReference>
<feature type="transmembrane region" description="Helical" evidence="6">
    <location>
        <begin position="71"/>
        <end position="92"/>
    </location>
</feature>
<keyword evidence="3 6" id="KW-0812">Transmembrane</keyword>
<feature type="transmembrane region" description="Helical" evidence="6">
    <location>
        <begin position="216"/>
        <end position="238"/>
    </location>
</feature>
<feature type="transmembrane region" description="Helical" evidence="6">
    <location>
        <begin position="40"/>
        <end position="59"/>
    </location>
</feature>
<evidence type="ECO:0000256" key="1">
    <source>
        <dbReference type="ARBA" id="ARBA00004651"/>
    </source>
</evidence>
<reference evidence="7 8" key="1">
    <citation type="submission" date="2016-11" db="EMBL/GenBank/DDBJ databases">
        <authorList>
            <person name="Jaros S."/>
            <person name="Januszkiewicz K."/>
            <person name="Wedrychowicz H."/>
        </authorList>
    </citation>
    <scope>NUCLEOTIDE SEQUENCE [LARGE SCALE GENOMIC DNA]</scope>
    <source>
        <strain evidence="7 8">DSM 16112</strain>
    </source>
</reference>
<accession>A0A1M5AD65</accession>
<dbReference type="NCBIfam" id="NF037997">
    <property type="entry name" value="Na_Pi_symport"/>
    <property type="match status" value="1"/>
</dbReference>
<sequence length="532" mass="55848">MFSVIGGLAGGIGLFLLGMILLSDSFKAMAGESLRGWMAQFTGTPLTAMLTGMGVTAMVQSSTATTMATIGFVSAGLLGFHNAIGVIIGANIGTTSTGWIVALLGMKFSVSSLALPFIALGALMKLLGKDKLALAGLALAGFGLIFVGIEYLQVAMAGLAEQVDLSRFAGDGWGTRLVLVLIGIVMTVLLQASSAAVAATLAALSSGTIDFSQAAALVIGQNIGTTATALLAAVGGSASAKRTALVHVLFNLGSAVLAFFALLPLSVHLLRLYQQHWGAPDLALALAAFHSAFSILGALVFMPHTVWLARLATRLIPESAPPGLRHLDASLLSVPALAIAAAEDTVRMGIADTCHLLARRIQGEPVASNISGMGLEKLLMAVDDYLARLPVPQSASDQQRLVYLLQLLDHTRVLRDDLQTIGHVQALRQQPALLHLGLKLAPVLERSAQWLADGLPLREDVAEELRQMSEWVHEQQPTARREVVEQAASYTISAAMALEQLAAQRWLERLAKHVTRVAEALGNARAAHGDAA</sequence>
<feature type="transmembrane region" description="Helical" evidence="6">
    <location>
        <begin position="98"/>
        <end position="120"/>
    </location>
</feature>